<feature type="binding site" evidence="4">
    <location>
        <position position="138"/>
    </location>
    <ligand>
        <name>Ca(2+)</name>
        <dbReference type="ChEBI" id="CHEBI:29108"/>
    </ligand>
</feature>
<dbReference type="InterPro" id="IPR030400">
    <property type="entry name" value="Sedolisin_dom"/>
</dbReference>
<dbReference type="PANTHER" id="PTHR14218:SF15">
    <property type="entry name" value="TRIPEPTIDYL-PEPTIDASE 1"/>
    <property type="match status" value="1"/>
</dbReference>
<dbReference type="Proteomes" id="UP001295794">
    <property type="component" value="Unassembled WGS sequence"/>
</dbReference>
<keyword evidence="7" id="KW-1185">Reference proteome</keyword>
<dbReference type="PANTHER" id="PTHR14218">
    <property type="entry name" value="PROTEASE S8 TRIPEPTIDYL PEPTIDASE I CLN2"/>
    <property type="match status" value="1"/>
</dbReference>
<keyword evidence="1" id="KW-0645">Protease</keyword>
<name>A0AAD2JVE1_9AGAR</name>
<dbReference type="InterPro" id="IPR050819">
    <property type="entry name" value="Tripeptidyl-peptidase_I"/>
</dbReference>
<accession>A0AAD2JVE1</accession>
<dbReference type="InterPro" id="IPR023828">
    <property type="entry name" value="Peptidase_S8_Ser-AS"/>
</dbReference>
<dbReference type="GO" id="GO:0006508">
    <property type="term" value="P:proteolysis"/>
    <property type="evidence" value="ECO:0007669"/>
    <property type="project" value="UniProtKB-KW"/>
</dbReference>
<keyword evidence="2" id="KW-0378">Hydrolase</keyword>
<evidence type="ECO:0000256" key="2">
    <source>
        <dbReference type="ARBA" id="ARBA00022801"/>
    </source>
</evidence>
<dbReference type="GO" id="GO:0008240">
    <property type="term" value="F:tripeptidyl-peptidase activity"/>
    <property type="evidence" value="ECO:0007669"/>
    <property type="project" value="TreeGrafter"/>
</dbReference>
<feature type="binding site" evidence="4">
    <location>
        <position position="140"/>
    </location>
    <ligand>
        <name>Ca(2+)</name>
        <dbReference type="ChEBI" id="CHEBI:29108"/>
    </ligand>
</feature>
<keyword evidence="4" id="KW-0106">Calcium</keyword>
<comment type="caution">
    <text evidence="6">The sequence shown here is derived from an EMBL/GenBank/DDBJ whole genome shotgun (WGS) entry which is preliminary data.</text>
</comment>
<evidence type="ECO:0000256" key="1">
    <source>
        <dbReference type="ARBA" id="ARBA00022670"/>
    </source>
</evidence>
<dbReference type="GO" id="GO:0046872">
    <property type="term" value="F:metal ion binding"/>
    <property type="evidence" value="ECO:0007669"/>
    <property type="project" value="UniProtKB-UniRule"/>
</dbReference>
<dbReference type="GO" id="GO:0004252">
    <property type="term" value="F:serine-type endopeptidase activity"/>
    <property type="evidence" value="ECO:0007669"/>
    <property type="project" value="InterPro"/>
</dbReference>
<evidence type="ECO:0000256" key="3">
    <source>
        <dbReference type="ARBA" id="ARBA00022825"/>
    </source>
</evidence>
<sequence length="158" mass="16901">MGIPEVAAAFSGGGFSDYFERPAYQHKAVERYLHKLPPKTYEGLFNRGGRGIPDVSAQSHKFSIYWQGSPITIGGTSASAPTFAGIVALLNDARLARGRPALGFLNPLLYKRGVHALNDIVEGRNPGCGTGGFNATEGWDPVTGLGTPNFRELLKVVL</sequence>
<comment type="cofactor">
    <cofactor evidence="4">
        <name>Ca(2+)</name>
        <dbReference type="ChEBI" id="CHEBI:29108"/>
    </cofactor>
    <text evidence="4">Binds 1 Ca(2+) ion per subunit.</text>
</comment>
<comment type="caution">
    <text evidence="4">Lacks conserved residue(s) required for the propagation of feature annotation.</text>
</comment>
<dbReference type="SUPFAM" id="SSF52743">
    <property type="entry name" value="Subtilisin-like"/>
    <property type="match status" value="1"/>
</dbReference>
<feature type="binding site" evidence="4">
    <location>
        <position position="120"/>
    </location>
    <ligand>
        <name>Ca(2+)</name>
        <dbReference type="ChEBI" id="CHEBI:29108"/>
    </ligand>
</feature>
<organism evidence="6 7">
    <name type="scientific">Mycena citricolor</name>
    <dbReference type="NCBI Taxonomy" id="2018698"/>
    <lineage>
        <taxon>Eukaryota</taxon>
        <taxon>Fungi</taxon>
        <taxon>Dikarya</taxon>
        <taxon>Basidiomycota</taxon>
        <taxon>Agaricomycotina</taxon>
        <taxon>Agaricomycetes</taxon>
        <taxon>Agaricomycetidae</taxon>
        <taxon>Agaricales</taxon>
        <taxon>Marasmiineae</taxon>
        <taxon>Mycenaceae</taxon>
        <taxon>Mycena</taxon>
    </lineage>
</organism>
<dbReference type="PROSITE" id="PS00138">
    <property type="entry name" value="SUBTILASE_SER"/>
    <property type="match status" value="1"/>
</dbReference>
<keyword evidence="4" id="KW-0479">Metal-binding</keyword>
<dbReference type="InterPro" id="IPR036852">
    <property type="entry name" value="Peptidase_S8/S53_dom_sf"/>
</dbReference>
<proteinExistence type="predicted"/>
<keyword evidence="3" id="KW-0720">Serine protease</keyword>
<dbReference type="Gene3D" id="3.40.50.200">
    <property type="entry name" value="Peptidase S8/S53 domain"/>
    <property type="match status" value="1"/>
</dbReference>
<evidence type="ECO:0000313" key="6">
    <source>
        <dbReference type="EMBL" id="CAK5262509.1"/>
    </source>
</evidence>
<reference evidence="6" key="1">
    <citation type="submission" date="2023-11" db="EMBL/GenBank/DDBJ databases">
        <authorList>
            <person name="De Vega J J."/>
            <person name="De Vega J J."/>
        </authorList>
    </citation>
    <scope>NUCLEOTIDE SEQUENCE</scope>
</reference>
<dbReference type="AlphaFoldDB" id="A0AAD2JVE1"/>
<evidence type="ECO:0000259" key="5">
    <source>
        <dbReference type="PROSITE" id="PS51695"/>
    </source>
</evidence>
<protein>
    <recommendedName>
        <fullName evidence="5">Peptidase S53 domain-containing protein</fullName>
    </recommendedName>
</protein>
<feature type="domain" description="Peptidase S53" evidence="5">
    <location>
        <begin position="1"/>
        <end position="158"/>
    </location>
</feature>
<dbReference type="CDD" id="cd04056">
    <property type="entry name" value="Peptidases_S53"/>
    <property type="match status" value="1"/>
</dbReference>
<evidence type="ECO:0000256" key="4">
    <source>
        <dbReference type="PROSITE-ProRule" id="PRU01032"/>
    </source>
</evidence>
<dbReference type="PROSITE" id="PS51695">
    <property type="entry name" value="SEDOLISIN"/>
    <property type="match status" value="1"/>
</dbReference>
<evidence type="ECO:0000313" key="7">
    <source>
        <dbReference type="Proteomes" id="UP001295794"/>
    </source>
</evidence>
<dbReference type="EMBL" id="CAVNYO010000020">
    <property type="protein sequence ID" value="CAK5262509.1"/>
    <property type="molecule type" value="Genomic_DNA"/>
</dbReference>
<gene>
    <name evidence="6" type="ORF">MYCIT1_LOCUS1289</name>
</gene>
<feature type="binding site" evidence="4">
    <location>
        <position position="119"/>
    </location>
    <ligand>
        <name>Ca(2+)</name>
        <dbReference type="ChEBI" id="CHEBI:29108"/>
    </ligand>
</feature>